<reference evidence="3" key="1">
    <citation type="journal article" date="2015" name="Nature">
        <title>Complex archaea that bridge the gap between prokaryotes and eukaryotes.</title>
        <authorList>
            <person name="Spang A."/>
            <person name="Saw J.H."/>
            <person name="Jorgensen S.L."/>
            <person name="Zaremba-Niedzwiedzka K."/>
            <person name="Martijn J."/>
            <person name="Lind A.E."/>
            <person name="van Eijk R."/>
            <person name="Schleper C."/>
            <person name="Guy L."/>
            <person name="Ettema T.J."/>
        </authorList>
    </citation>
    <scope>NUCLEOTIDE SEQUENCE</scope>
</reference>
<dbReference type="InterPro" id="IPR055367">
    <property type="entry name" value="WH4_Lhr"/>
</dbReference>
<dbReference type="EMBL" id="LAZR01032977">
    <property type="protein sequence ID" value="KKL49375.1"/>
    <property type="molecule type" value="Genomic_DNA"/>
</dbReference>
<dbReference type="AlphaFoldDB" id="A0A0F9EWM7"/>
<evidence type="ECO:0000259" key="1">
    <source>
        <dbReference type="Pfam" id="PF23234"/>
    </source>
</evidence>
<protein>
    <recommendedName>
        <fullName evidence="4">DEAD/H associated domain-containing protein</fullName>
    </recommendedName>
</protein>
<comment type="caution">
    <text evidence="3">The sequence shown here is derived from an EMBL/GenBank/DDBJ whole genome shotgun (WGS) entry which is preliminary data.</text>
</comment>
<feature type="non-terminal residue" evidence="3">
    <location>
        <position position="570"/>
    </location>
</feature>
<sequence>AGAVEGILDDLTDSGNVARGVYTSGKPRPQWVNKANLEQIHRLTMRYLKRELAACAPYEVVDFMTRWQHLHPATRLSGPEGLRKVIRQLQGIELVTGAIEPEMLAGRVADYKPEMLERLIAAGEVCWRRIGVDGVKRGRLTLCIRKDMPWLAAGAPVKFDTLEQADADIPEVILAVRDYFRRNRTAFFDDVVAETGLDADAVMRSVWYLAWCGELTCDTYECVRHSNFQVTLSACYDLDSTPRKILSGRITAARLIRQMNRRKLDPRLGRWWATERLVPPKEPLPAKTVLRKWGGQLLRRWGIVSRDILAIESAAPPWGALAAEFKRLELLGKVTRGYFIEGHQGAQYGLPEAVELLRDCRARRSDGKELGYLPDEPLMCVTSRDPANLYAWCLDVVEQRGQALQRRMRRGNLIHRLILQAGQVLIYEDAQLAELSRRQLFRCLQQLQHDFAGREVTLRFRSWNGHPIDVSPVAAVLWELGFRFDGRGEMVWPAPARPAKTIPDGPIQDAFLPHYAEPAPVEYGPDWLLRRASDRIRPTAAALLELLSAETAGDGWEAEWTPQNVVWRYR</sequence>
<dbReference type="Pfam" id="PF23235">
    <property type="entry name" value="WHD_3rd_Lhr"/>
    <property type="match status" value="1"/>
</dbReference>
<accession>A0A0F9EWM7</accession>
<dbReference type="InterPro" id="IPR055368">
    <property type="entry name" value="WH3_Lhr"/>
</dbReference>
<name>A0A0F9EWM7_9ZZZZ</name>
<evidence type="ECO:0000259" key="2">
    <source>
        <dbReference type="Pfam" id="PF23235"/>
    </source>
</evidence>
<evidence type="ECO:0000313" key="3">
    <source>
        <dbReference type="EMBL" id="KKL49375.1"/>
    </source>
</evidence>
<feature type="domain" description="Large helicase-related protein winged-helix" evidence="1">
    <location>
        <begin position="290"/>
        <end position="367"/>
    </location>
</feature>
<feature type="non-terminal residue" evidence="3">
    <location>
        <position position="1"/>
    </location>
</feature>
<evidence type="ECO:0008006" key="4">
    <source>
        <dbReference type="Google" id="ProtNLM"/>
    </source>
</evidence>
<organism evidence="3">
    <name type="scientific">marine sediment metagenome</name>
    <dbReference type="NCBI Taxonomy" id="412755"/>
    <lineage>
        <taxon>unclassified sequences</taxon>
        <taxon>metagenomes</taxon>
        <taxon>ecological metagenomes</taxon>
    </lineage>
</organism>
<proteinExistence type="predicted"/>
<gene>
    <name evidence="3" type="ORF">LCGC14_2316140</name>
</gene>
<dbReference type="Pfam" id="PF23234">
    <property type="entry name" value="WHD_4th_Lhr"/>
    <property type="match status" value="1"/>
</dbReference>
<feature type="domain" description="Large helicase-related protein winged-helix" evidence="2">
    <location>
        <begin position="60"/>
        <end position="144"/>
    </location>
</feature>